<dbReference type="Gene3D" id="1.10.287.950">
    <property type="entry name" value="Methyl-accepting chemotaxis protein"/>
    <property type="match status" value="1"/>
</dbReference>
<dbReference type="GO" id="GO:0004888">
    <property type="term" value="F:transmembrane signaling receptor activity"/>
    <property type="evidence" value="ECO:0007669"/>
    <property type="project" value="TreeGrafter"/>
</dbReference>
<dbReference type="InterPro" id="IPR051310">
    <property type="entry name" value="MCP_chemotaxis"/>
</dbReference>
<dbReference type="GO" id="GO:0007165">
    <property type="term" value="P:signal transduction"/>
    <property type="evidence" value="ECO:0007669"/>
    <property type="project" value="UniProtKB-KW"/>
</dbReference>
<keyword evidence="4" id="KW-0807">Transducer</keyword>
<dbReference type="PANTHER" id="PTHR43531:SF14">
    <property type="entry name" value="METHYL-ACCEPTING CHEMOTAXIS PROTEIN I-RELATED"/>
    <property type="match status" value="1"/>
</dbReference>
<dbReference type="CDD" id="cd06225">
    <property type="entry name" value="HAMP"/>
    <property type="match status" value="1"/>
</dbReference>
<dbReference type="FunFam" id="1.10.287.950:FF:000001">
    <property type="entry name" value="Methyl-accepting chemotaxis sensory transducer"/>
    <property type="match status" value="1"/>
</dbReference>
<dbReference type="STRING" id="1842727.RD110_17760"/>
<evidence type="ECO:0000256" key="6">
    <source>
        <dbReference type="SAM" id="Phobius"/>
    </source>
</evidence>
<feature type="transmembrane region" description="Helical" evidence="6">
    <location>
        <begin position="12"/>
        <end position="32"/>
    </location>
</feature>
<evidence type="ECO:0000256" key="1">
    <source>
        <dbReference type="ARBA" id="ARBA00004370"/>
    </source>
</evidence>
<feature type="domain" description="Methyl-accepting transducer" evidence="7">
    <location>
        <begin position="269"/>
        <end position="498"/>
    </location>
</feature>
<dbReference type="CDD" id="cd11386">
    <property type="entry name" value="MCP_signal"/>
    <property type="match status" value="1"/>
</dbReference>
<dbReference type="SUPFAM" id="SSF58104">
    <property type="entry name" value="Methyl-accepting chemotaxis protein (MCP) signaling domain"/>
    <property type="match status" value="1"/>
</dbReference>
<dbReference type="EMBL" id="CP019236">
    <property type="protein sequence ID" value="APW38826.1"/>
    <property type="molecule type" value="Genomic_DNA"/>
</dbReference>
<dbReference type="InterPro" id="IPR024478">
    <property type="entry name" value="HlyB_4HB_MCP"/>
</dbReference>
<evidence type="ECO:0000256" key="3">
    <source>
        <dbReference type="ARBA" id="ARBA00029447"/>
    </source>
</evidence>
<dbReference type="PANTHER" id="PTHR43531">
    <property type="entry name" value="PROTEIN ICFG"/>
    <property type="match status" value="1"/>
</dbReference>
<dbReference type="KEGG" id="rhy:RD110_17760"/>
<dbReference type="SMART" id="SM00304">
    <property type="entry name" value="HAMP"/>
    <property type="match status" value="1"/>
</dbReference>
<keyword evidence="2" id="KW-0488">Methylation</keyword>
<keyword evidence="10" id="KW-1185">Reference proteome</keyword>
<evidence type="ECO:0000256" key="5">
    <source>
        <dbReference type="SAM" id="MobiDB-lite"/>
    </source>
</evidence>
<evidence type="ECO:0000256" key="4">
    <source>
        <dbReference type="PROSITE-ProRule" id="PRU00284"/>
    </source>
</evidence>
<evidence type="ECO:0000259" key="8">
    <source>
        <dbReference type="PROSITE" id="PS50885"/>
    </source>
</evidence>
<keyword evidence="6" id="KW-1133">Transmembrane helix</keyword>
<protein>
    <submittedName>
        <fullName evidence="9">Methyl-accepting chemotaxis protein</fullName>
    </submittedName>
</protein>
<comment type="subcellular location">
    <subcellularLocation>
        <location evidence="1">Membrane</location>
    </subcellularLocation>
</comment>
<dbReference type="InterPro" id="IPR047347">
    <property type="entry name" value="YvaQ-like_sensor"/>
</dbReference>
<evidence type="ECO:0000256" key="2">
    <source>
        <dbReference type="ARBA" id="ARBA00022481"/>
    </source>
</evidence>
<dbReference type="GO" id="GO:0006935">
    <property type="term" value="P:chemotaxis"/>
    <property type="evidence" value="ECO:0007669"/>
    <property type="project" value="TreeGrafter"/>
</dbReference>
<dbReference type="GO" id="GO:0005886">
    <property type="term" value="C:plasma membrane"/>
    <property type="evidence" value="ECO:0007669"/>
    <property type="project" value="TreeGrafter"/>
</dbReference>
<evidence type="ECO:0000259" key="7">
    <source>
        <dbReference type="PROSITE" id="PS50111"/>
    </source>
</evidence>
<feature type="region of interest" description="Disordered" evidence="5">
    <location>
        <begin position="547"/>
        <end position="597"/>
    </location>
</feature>
<comment type="similarity">
    <text evidence="3">Belongs to the methyl-accepting chemotaxis (MCP) protein family.</text>
</comment>
<sequence>MKFNDMRVAYKLWVAILGLLLAMLTVTVWVWARTQQVAEHTQQQVAQFEDSITTAVTWRGMADMAVSLNVLTVTTTDEAMAREMEKRVAGLTAKITPIQEKINKTAVTPADKEALALVASTRASIRGVGDKVKQVKDAHDPVAAQAFMDTDYMPRAQAYLSAIDKYVDLQVQQRDQAKRAAVEEGDNVVLVARISIAAVFALGVFLAVFLVRSIVQPLQRAVEVADAITAGDLTLSVQSDRKDEFGRLLRAMSEMVGKLRGLVSEVRSGVESVSTASVEIANGNQDLSSRTEQTAANLQQTAASMEQLTSTVTQSADTARQANQLAASAAQAATRGGEVVGLVVGSMQDISEASRKIGDIIGTIDGIAFQTNILALNAAVEAARAGEQGRGFAVVAAEVRSLAQRSAEAAKEIKLLISASGQTVEAGTQQVAQAGESMGEIVSSVRRVSDLIGEISASSTEQRDGIGQVNQAVTNLDQMTQQNAALVEESAAAAAGLRDQAQRLSQVVSVFNVGAVTAAPASYRAPASAPARAAAVPAPARTVPAVKAAGSAVPRPASPRPQAVAAPQRKLTAAAPTPKAAAPAQASATAEGDWESF</sequence>
<dbReference type="SMART" id="SM00283">
    <property type="entry name" value="MA"/>
    <property type="match status" value="1"/>
</dbReference>
<dbReference type="PROSITE" id="PS50111">
    <property type="entry name" value="CHEMOTAXIS_TRANSDUC_2"/>
    <property type="match status" value="1"/>
</dbReference>
<dbReference type="PROSITE" id="PS50885">
    <property type="entry name" value="HAMP"/>
    <property type="match status" value="1"/>
</dbReference>
<reference evidence="9 10" key="1">
    <citation type="submission" date="2017-01" db="EMBL/GenBank/DDBJ databases">
        <authorList>
            <person name="Mah S.A."/>
            <person name="Swanson W.J."/>
            <person name="Moy G.W."/>
            <person name="Vacquier V.D."/>
        </authorList>
    </citation>
    <scope>NUCLEOTIDE SEQUENCE [LARGE SCALE GENOMIC DNA]</scope>
    <source>
        <strain evidence="9 10">DCY110</strain>
    </source>
</reference>
<dbReference type="InterPro" id="IPR003660">
    <property type="entry name" value="HAMP_dom"/>
</dbReference>
<accession>A0A1P8JYJ5</accession>
<dbReference type="CDD" id="cd19411">
    <property type="entry name" value="MCP2201-like_sensor"/>
    <property type="match status" value="1"/>
</dbReference>
<dbReference type="RefSeq" id="WP_076200746.1">
    <property type="nucleotide sequence ID" value="NZ_CP019236.1"/>
</dbReference>
<name>A0A1P8JYJ5_9BURK</name>
<feature type="domain" description="HAMP" evidence="8">
    <location>
        <begin position="212"/>
        <end position="264"/>
    </location>
</feature>
<dbReference type="InterPro" id="IPR004089">
    <property type="entry name" value="MCPsignal_dom"/>
</dbReference>
<organism evidence="9 10">
    <name type="scientific">Rhodoferax koreensis</name>
    <dbReference type="NCBI Taxonomy" id="1842727"/>
    <lineage>
        <taxon>Bacteria</taxon>
        <taxon>Pseudomonadati</taxon>
        <taxon>Pseudomonadota</taxon>
        <taxon>Betaproteobacteria</taxon>
        <taxon>Burkholderiales</taxon>
        <taxon>Comamonadaceae</taxon>
        <taxon>Rhodoferax</taxon>
    </lineage>
</organism>
<dbReference type="Proteomes" id="UP000186609">
    <property type="component" value="Chromosome"/>
</dbReference>
<gene>
    <name evidence="9" type="ORF">RD110_17760</name>
</gene>
<evidence type="ECO:0000313" key="9">
    <source>
        <dbReference type="EMBL" id="APW38826.1"/>
    </source>
</evidence>
<dbReference type="OrthoDB" id="8724552at2"/>
<feature type="transmembrane region" description="Helical" evidence="6">
    <location>
        <begin position="188"/>
        <end position="211"/>
    </location>
</feature>
<feature type="compositionally biased region" description="Low complexity" evidence="5">
    <location>
        <begin position="572"/>
        <end position="590"/>
    </location>
</feature>
<keyword evidence="6" id="KW-0812">Transmembrane</keyword>
<dbReference type="Pfam" id="PF12729">
    <property type="entry name" value="4HB_MCP_1"/>
    <property type="match status" value="1"/>
</dbReference>
<dbReference type="Pfam" id="PF00015">
    <property type="entry name" value="MCPsignal"/>
    <property type="match status" value="1"/>
</dbReference>
<evidence type="ECO:0000313" key="10">
    <source>
        <dbReference type="Proteomes" id="UP000186609"/>
    </source>
</evidence>
<dbReference type="AlphaFoldDB" id="A0A1P8JYJ5"/>
<dbReference type="Pfam" id="PF00672">
    <property type="entry name" value="HAMP"/>
    <property type="match status" value="1"/>
</dbReference>
<proteinExistence type="inferred from homology"/>
<keyword evidence="6" id="KW-0472">Membrane</keyword>